<accession>C6XRB4</accession>
<keyword evidence="2" id="KW-1185">Reference proteome</keyword>
<dbReference type="HOGENOM" id="CLU_2000778_0_0_5"/>
<evidence type="ECO:0000313" key="2">
    <source>
        <dbReference type="Proteomes" id="UP000002745"/>
    </source>
</evidence>
<dbReference type="RefSeq" id="WP_015826896.1">
    <property type="nucleotide sequence ID" value="NC_012982.1"/>
</dbReference>
<dbReference type="eggNOG" id="ENOG50319D2">
    <property type="taxonomic scope" value="Bacteria"/>
</dbReference>
<sequence>MTVLCDHPERDIVVELLNSIGWNLNSETKKVLRFSQGSFELNFNGESKTKFAFILDPVLAGANIESVLRVDALIEDRFSSNFSNFPKKISKENKKQHFGVSLKFDELEQAKTFLIQLQLPELVA</sequence>
<dbReference type="Proteomes" id="UP000002745">
    <property type="component" value="Chromosome"/>
</dbReference>
<dbReference type="STRING" id="582402.Hbal_1052"/>
<reference evidence="2" key="1">
    <citation type="journal article" date="2011" name="J. Bacteriol.">
        <title>Genome sequences of eight morphologically diverse alphaproteobacteria.</title>
        <authorList>
            <consortium name="US DOE Joint Genome Institute"/>
            <person name="Brown P.J."/>
            <person name="Kysela D.T."/>
            <person name="Buechlein A."/>
            <person name="Hemmerich C."/>
            <person name="Brun Y.V."/>
        </authorList>
    </citation>
    <scope>NUCLEOTIDE SEQUENCE [LARGE SCALE GENOMIC DNA]</scope>
    <source>
        <strain evidence="2">ATCC 49814 / DSM 5838 / IFAM 1418</strain>
    </source>
</reference>
<dbReference type="EMBL" id="CP001678">
    <property type="protein sequence ID" value="ACT58746.1"/>
    <property type="molecule type" value="Genomic_DNA"/>
</dbReference>
<name>C6XRB4_HIRBI</name>
<gene>
    <name evidence="1" type="ordered locus">Hbal_1052</name>
</gene>
<evidence type="ECO:0000313" key="1">
    <source>
        <dbReference type="EMBL" id="ACT58746.1"/>
    </source>
</evidence>
<dbReference type="Gene3D" id="3.90.1150.40">
    <property type="entry name" value="Protein of unknown function DUF2002"/>
    <property type="match status" value="1"/>
</dbReference>
<dbReference type="AlphaFoldDB" id="C6XRB4"/>
<protein>
    <submittedName>
        <fullName evidence="1">Uncharacterized protein</fullName>
    </submittedName>
</protein>
<proteinExistence type="predicted"/>
<dbReference type="OrthoDB" id="9889069at2"/>
<organism evidence="1 2">
    <name type="scientific">Hirschia baltica (strain ATCC 49814 / DSM 5838 / IFAM 1418)</name>
    <dbReference type="NCBI Taxonomy" id="582402"/>
    <lineage>
        <taxon>Bacteria</taxon>
        <taxon>Pseudomonadati</taxon>
        <taxon>Pseudomonadota</taxon>
        <taxon>Alphaproteobacteria</taxon>
        <taxon>Hyphomonadales</taxon>
        <taxon>Hyphomonadaceae</taxon>
        <taxon>Hirschia</taxon>
    </lineage>
</organism>
<dbReference type="KEGG" id="hba:Hbal_1052"/>